<dbReference type="Proteomes" id="UP000885771">
    <property type="component" value="Unassembled WGS sequence"/>
</dbReference>
<feature type="signal peptide" evidence="1">
    <location>
        <begin position="1"/>
        <end position="20"/>
    </location>
</feature>
<accession>A0A7V5VE79</accession>
<evidence type="ECO:0000313" key="2">
    <source>
        <dbReference type="EMBL" id="HHM01480.1"/>
    </source>
</evidence>
<protein>
    <recommendedName>
        <fullName evidence="3">Cytochrome c7-like domain-containing protein</fullName>
    </recommendedName>
</protein>
<sequence length="182" mass="20392">MICFRRVLFLIISLIFLGQAQNRARNPHGTTLKMECSTCHTTSDFNTIDAYKFNHDRTGYPLIGQHRDVPCGQCHQSLVFNRVGVSCIDCHADIHQNELGIRCETCHTTAGWENRMDMLDAHSATNFPLVGVHANLECASCHGEQTTSHRFSNTPVDCQGCHLTNFMKTLSPSHQKAGFDLD</sequence>
<feature type="non-terminal residue" evidence="2">
    <location>
        <position position="182"/>
    </location>
</feature>
<evidence type="ECO:0008006" key="3">
    <source>
        <dbReference type="Google" id="ProtNLM"/>
    </source>
</evidence>
<proteinExistence type="predicted"/>
<reference evidence="2" key="1">
    <citation type="journal article" date="2020" name="mSystems">
        <title>Genome- and Community-Level Interaction Insights into Carbon Utilization and Element Cycling Functions of Hydrothermarchaeota in Hydrothermal Sediment.</title>
        <authorList>
            <person name="Zhou Z."/>
            <person name="Liu Y."/>
            <person name="Xu W."/>
            <person name="Pan J."/>
            <person name="Luo Z.H."/>
            <person name="Li M."/>
        </authorList>
    </citation>
    <scope>NUCLEOTIDE SEQUENCE [LARGE SCALE GENOMIC DNA]</scope>
    <source>
        <strain evidence="2">HyVt-460</strain>
    </source>
</reference>
<dbReference type="Gene3D" id="3.90.10.10">
    <property type="entry name" value="Cytochrome C3"/>
    <property type="match status" value="2"/>
</dbReference>
<organism evidence="2">
    <name type="scientific">Caldithrix abyssi</name>
    <dbReference type="NCBI Taxonomy" id="187145"/>
    <lineage>
        <taxon>Bacteria</taxon>
        <taxon>Pseudomonadati</taxon>
        <taxon>Calditrichota</taxon>
        <taxon>Calditrichia</taxon>
        <taxon>Calditrichales</taxon>
        <taxon>Calditrichaceae</taxon>
        <taxon>Caldithrix</taxon>
    </lineage>
</organism>
<dbReference type="EMBL" id="DRLI01000026">
    <property type="protein sequence ID" value="HHM01480.1"/>
    <property type="molecule type" value="Genomic_DNA"/>
</dbReference>
<name>A0A7V5VE79_CALAY</name>
<gene>
    <name evidence="2" type="ORF">ENJ15_00595</name>
</gene>
<dbReference type="SUPFAM" id="SSF48695">
    <property type="entry name" value="Multiheme cytochromes"/>
    <property type="match status" value="1"/>
</dbReference>
<comment type="caution">
    <text evidence="2">The sequence shown here is derived from an EMBL/GenBank/DDBJ whole genome shotgun (WGS) entry which is preliminary data.</text>
</comment>
<keyword evidence="1" id="KW-0732">Signal</keyword>
<dbReference type="InterPro" id="IPR036280">
    <property type="entry name" value="Multihaem_cyt_sf"/>
</dbReference>
<feature type="chain" id="PRO_5030584127" description="Cytochrome c7-like domain-containing protein" evidence="1">
    <location>
        <begin position="21"/>
        <end position="182"/>
    </location>
</feature>
<dbReference type="AlphaFoldDB" id="A0A7V5VE79"/>
<evidence type="ECO:0000256" key="1">
    <source>
        <dbReference type="SAM" id="SignalP"/>
    </source>
</evidence>